<keyword evidence="10" id="KW-0628">Postsynaptic cell membrane</keyword>
<feature type="transmembrane region" description="Helical" evidence="14">
    <location>
        <begin position="567"/>
        <end position="592"/>
    </location>
</feature>
<keyword evidence="11" id="KW-1071">Ligand-gated ion channel</keyword>
<evidence type="ECO:0000256" key="9">
    <source>
        <dbReference type="ARBA" id="ARBA00023180"/>
    </source>
</evidence>
<proteinExistence type="predicted"/>
<reference evidence="18" key="1">
    <citation type="submission" date="2025-08" db="UniProtKB">
        <authorList>
            <consortium name="RefSeq"/>
        </authorList>
    </citation>
    <scope>IDENTIFICATION</scope>
</reference>
<evidence type="ECO:0000256" key="10">
    <source>
        <dbReference type="ARBA" id="ARBA00023257"/>
    </source>
</evidence>
<comment type="subcellular location">
    <subcellularLocation>
        <location evidence="1">Membrane</location>
        <topology evidence="1">Multi-pass membrane protein</topology>
    </subcellularLocation>
    <subcellularLocation>
        <location evidence="13">Postsynaptic cell membrane</location>
    </subcellularLocation>
</comment>
<dbReference type="SMART" id="SM00079">
    <property type="entry name" value="PBPe"/>
    <property type="match status" value="1"/>
</dbReference>
<dbReference type="GeneID" id="106058156"/>
<dbReference type="OMA" id="TFRTQRI"/>
<dbReference type="Proteomes" id="UP001165740">
    <property type="component" value="Chromosome 8"/>
</dbReference>
<feature type="transmembrane region" description="Helical" evidence="14">
    <location>
        <begin position="821"/>
        <end position="846"/>
    </location>
</feature>
<dbReference type="GO" id="GO:0045211">
    <property type="term" value="C:postsynaptic membrane"/>
    <property type="evidence" value="ECO:0007669"/>
    <property type="project" value="UniProtKB-SubCell"/>
</dbReference>
<evidence type="ECO:0000259" key="15">
    <source>
        <dbReference type="SMART" id="SM00079"/>
    </source>
</evidence>
<dbReference type="RefSeq" id="XP_055893937.1">
    <property type="nucleotide sequence ID" value="XM_056037962.1"/>
</dbReference>
<evidence type="ECO:0000256" key="12">
    <source>
        <dbReference type="ARBA" id="ARBA00023303"/>
    </source>
</evidence>
<keyword evidence="17" id="KW-1185">Reference proteome</keyword>
<dbReference type="GO" id="GO:0015276">
    <property type="term" value="F:ligand-gated monoatomic ion channel activity"/>
    <property type="evidence" value="ECO:0007669"/>
    <property type="project" value="InterPro"/>
</dbReference>
<gene>
    <name evidence="18" type="primary">LOC106058156</name>
</gene>
<sequence>MDLFISLKRSTVFIVFSVILQSTTTTGWTHIPFGILLDASLEPESKTAMMFALSLHNSKKQNEPKLQMLFDDYNTENTFEFVKKVCKQMSTGIFLLYGSMSFRTFHVCQSYSHLFHLPYITNYFPGMSLTEVKGRLLFLKPDYISALAELIMTLGWKQFTYMYDHLDGVQRAETIKTKLSDVKVVMMQLLQVYSAHEDLRLADMGKKDQETFILLDVSNWTAYSAIVKQIAEVGMNREGYNYILATLDIATLDLFQLQQGGANVIGFQAVDFDDDHVKEFQSQWKSLEPTLWPVAGSDRLTSEVAFSLDVVELIKRAISKLLLSRPDIFQYTFRRGNIYNTNFTVGIQCNHRPIQPWMHGNSLYDALREVSFQGYSGHILFDIHGRRQNYSIDVLSLTSGSSLRKIGQWHSLSGLWLDREEKVKDQVRPDMRDNRTVIISTLQVPFLMLRTSPTMDGVPLVDNNRFEGYSKDLADAISQHLDFQYVLKIIENNEHGRDLGNGSWTGIIGRLIDKTADMAIGPLSITLEREKVVDFSMSFMKSGISALLQQPAKVRPNMFSFMEPFSLALWLSILLVSIVVSLTLFVVCCLVADPNETSSNINPRLTLTDSFWFVVSSILSQGSDIVLRSPASRIVGGILWFFTLILLLSYTANLAAFLTVERIRRPIKCVEDLLQQNEVFFGTKETGFPRDFLESTNIASYQQIWKTMTDSYNKVMVKTDDEGLQRVQSSGGKYALLLESSLAEYYNNRKPCSTIEIKSSFSHKGFGIATQLRSVLTKEINFAIMHLKEDGTLQRLKQVWWDEKNECFKKKSSKDSNTHSLELTSVLGIFLILILGLCISMCVVIIETIFQKKDGKELNEKKLNILLKYGKIVKFKPLFAK</sequence>
<evidence type="ECO:0000256" key="6">
    <source>
        <dbReference type="ARBA" id="ARBA00023065"/>
    </source>
</evidence>
<protein>
    <submittedName>
        <fullName evidence="18">Glutamate receptor 2-like</fullName>
    </submittedName>
</protein>
<keyword evidence="6" id="KW-0406">Ion transport</keyword>
<dbReference type="SUPFAM" id="SSF81324">
    <property type="entry name" value="Voltage-gated potassium channels"/>
    <property type="match status" value="1"/>
</dbReference>
<dbReference type="SUPFAM" id="SSF53822">
    <property type="entry name" value="Periplasmic binding protein-like I"/>
    <property type="match status" value="1"/>
</dbReference>
<dbReference type="SUPFAM" id="SSF53850">
    <property type="entry name" value="Periplasmic binding protein-like II"/>
    <property type="match status" value="1"/>
</dbReference>
<evidence type="ECO:0000256" key="8">
    <source>
        <dbReference type="ARBA" id="ARBA00023170"/>
    </source>
</evidence>
<feature type="transmembrane region" description="Helical" evidence="14">
    <location>
        <begin position="634"/>
        <end position="658"/>
    </location>
</feature>
<feature type="domain" description="Ionotropic glutamate receptor C-terminal" evidence="15">
    <location>
        <begin position="436"/>
        <end position="803"/>
    </location>
</feature>
<keyword evidence="8" id="KW-0675">Receptor</keyword>
<dbReference type="FunFam" id="3.40.190.10:FF:000024">
    <property type="entry name" value="Glutamate receptor, ionotropic, delta 1"/>
    <property type="match status" value="1"/>
</dbReference>
<evidence type="ECO:0000256" key="4">
    <source>
        <dbReference type="ARBA" id="ARBA00022989"/>
    </source>
</evidence>
<dbReference type="InterPro" id="IPR001320">
    <property type="entry name" value="Iontro_rcpt_C"/>
</dbReference>
<dbReference type="InterPro" id="IPR015683">
    <property type="entry name" value="Ionotropic_Glu_rcpt"/>
</dbReference>
<feature type="domain" description="Ionotropic glutamate receptor L-glutamate and glycine-binding" evidence="16">
    <location>
        <begin position="445"/>
        <end position="513"/>
    </location>
</feature>
<dbReference type="Gene3D" id="3.40.190.10">
    <property type="entry name" value="Periplasmic binding protein-like II"/>
    <property type="match status" value="2"/>
</dbReference>
<dbReference type="OrthoDB" id="5984008at2759"/>
<dbReference type="InterPro" id="IPR001828">
    <property type="entry name" value="ANF_lig-bd_rcpt"/>
</dbReference>
<keyword evidence="12" id="KW-0407">Ion channel</keyword>
<keyword evidence="9" id="KW-0325">Glycoprotein</keyword>
<evidence type="ECO:0000256" key="11">
    <source>
        <dbReference type="ARBA" id="ARBA00023286"/>
    </source>
</evidence>
<keyword evidence="2" id="KW-0813">Transport</keyword>
<keyword evidence="4 14" id="KW-1133">Transmembrane helix</keyword>
<evidence type="ECO:0000313" key="18">
    <source>
        <dbReference type="RefSeq" id="XP_055893937.1"/>
    </source>
</evidence>
<keyword evidence="7 14" id="KW-0472">Membrane</keyword>
<dbReference type="PANTHER" id="PTHR18966">
    <property type="entry name" value="IONOTROPIC GLUTAMATE RECEPTOR"/>
    <property type="match status" value="1"/>
</dbReference>
<dbReference type="SMART" id="SM00918">
    <property type="entry name" value="Lig_chan-Glu_bd"/>
    <property type="match status" value="1"/>
</dbReference>
<organism evidence="17 18">
    <name type="scientific">Biomphalaria glabrata</name>
    <name type="common">Bloodfluke planorb</name>
    <name type="synonym">Freshwater snail</name>
    <dbReference type="NCBI Taxonomy" id="6526"/>
    <lineage>
        <taxon>Eukaryota</taxon>
        <taxon>Metazoa</taxon>
        <taxon>Spiralia</taxon>
        <taxon>Lophotrochozoa</taxon>
        <taxon>Mollusca</taxon>
        <taxon>Gastropoda</taxon>
        <taxon>Heterobranchia</taxon>
        <taxon>Euthyneura</taxon>
        <taxon>Panpulmonata</taxon>
        <taxon>Hygrophila</taxon>
        <taxon>Lymnaeoidea</taxon>
        <taxon>Planorbidae</taxon>
        <taxon>Biomphalaria</taxon>
    </lineage>
</organism>
<dbReference type="InterPro" id="IPR019594">
    <property type="entry name" value="Glu/Gly-bd"/>
</dbReference>
<keyword evidence="5" id="KW-0770">Synapse</keyword>
<keyword evidence="3 14" id="KW-0812">Transmembrane</keyword>
<evidence type="ECO:0000256" key="5">
    <source>
        <dbReference type="ARBA" id="ARBA00023018"/>
    </source>
</evidence>
<dbReference type="Gene3D" id="3.40.50.2300">
    <property type="match status" value="2"/>
</dbReference>
<dbReference type="Pfam" id="PF01094">
    <property type="entry name" value="ANF_receptor"/>
    <property type="match status" value="1"/>
</dbReference>
<accession>A0A9W3B344</accession>
<evidence type="ECO:0000256" key="14">
    <source>
        <dbReference type="SAM" id="Phobius"/>
    </source>
</evidence>
<evidence type="ECO:0000313" key="17">
    <source>
        <dbReference type="Proteomes" id="UP001165740"/>
    </source>
</evidence>
<dbReference type="AlphaFoldDB" id="A0A9W3B344"/>
<evidence type="ECO:0000256" key="7">
    <source>
        <dbReference type="ARBA" id="ARBA00023136"/>
    </source>
</evidence>
<evidence type="ECO:0000256" key="2">
    <source>
        <dbReference type="ARBA" id="ARBA00022448"/>
    </source>
</evidence>
<evidence type="ECO:0000259" key="16">
    <source>
        <dbReference type="SMART" id="SM00918"/>
    </source>
</evidence>
<dbReference type="Pfam" id="PF10613">
    <property type="entry name" value="Lig_chan-Glu_bd"/>
    <property type="match status" value="1"/>
</dbReference>
<evidence type="ECO:0000256" key="3">
    <source>
        <dbReference type="ARBA" id="ARBA00022692"/>
    </source>
</evidence>
<name>A0A9W3B344_BIOGL</name>
<dbReference type="FunFam" id="1.10.287.70:FF:000143">
    <property type="entry name" value="Probable glutamate receptor"/>
    <property type="match status" value="1"/>
</dbReference>
<dbReference type="InterPro" id="IPR028082">
    <property type="entry name" value="Peripla_BP_I"/>
</dbReference>
<dbReference type="Gene3D" id="1.10.287.70">
    <property type="match status" value="1"/>
</dbReference>
<dbReference type="Pfam" id="PF00060">
    <property type="entry name" value="Lig_chan"/>
    <property type="match status" value="1"/>
</dbReference>
<evidence type="ECO:0000256" key="13">
    <source>
        <dbReference type="ARBA" id="ARBA00034100"/>
    </source>
</evidence>
<evidence type="ECO:0000256" key="1">
    <source>
        <dbReference type="ARBA" id="ARBA00004141"/>
    </source>
</evidence>